<dbReference type="PANTHER" id="PTHR10509:SF14">
    <property type="entry name" value="CAFFEOYL-COA O-METHYLTRANSFERASE 3-RELATED"/>
    <property type="match status" value="1"/>
</dbReference>
<evidence type="ECO:0000313" key="4">
    <source>
        <dbReference type="EMBL" id="WHY51786.1"/>
    </source>
</evidence>
<name>A0AAX3WVI5_9BACI</name>
<dbReference type="PANTHER" id="PTHR10509">
    <property type="entry name" value="O-METHYLTRANSFERASE-RELATED"/>
    <property type="match status" value="1"/>
</dbReference>
<organism evidence="4 5">
    <name type="scientific">Lysinibacillus pakistanensis</name>
    <dbReference type="NCBI Taxonomy" id="759811"/>
    <lineage>
        <taxon>Bacteria</taxon>
        <taxon>Bacillati</taxon>
        <taxon>Bacillota</taxon>
        <taxon>Bacilli</taxon>
        <taxon>Bacillales</taxon>
        <taxon>Bacillaceae</taxon>
        <taxon>Lysinibacillus</taxon>
    </lineage>
</organism>
<dbReference type="GO" id="GO:0008757">
    <property type="term" value="F:S-adenosylmethionine-dependent methyltransferase activity"/>
    <property type="evidence" value="ECO:0007669"/>
    <property type="project" value="TreeGrafter"/>
</dbReference>
<dbReference type="EMBL" id="CP126101">
    <property type="protein sequence ID" value="WHY51786.1"/>
    <property type="molecule type" value="Genomic_DNA"/>
</dbReference>
<dbReference type="InterPro" id="IPR002935">
    <property type="entry name" value="SAM_O-MeTrfase"/>
</dbReference>
<dbReference type="Pfam" id="PF01596">
    <property type="entry name" value="Methyltransf_3"/>
    <property type="match status" value="1"/>
</dbReference>
<dbReference type="GO" id="GO:0008171">
    <property type="term" value="F:O-methyltransferase activity"/>
    <property type="evidence" value="ECO:0007669"/>
    <property type="project" value="InterPro"/>
</dbReference>
<evidence type="ECO:0000256" key="2">
    <source>
        <dbReference type="ARBA" id="ARBA00022679"/>
    </source>
</evidence>
<dbReference type="Gene3D" id="3.40.50.150">
    <property type="entry name" value="Vaccinia Virus protein VP39"/>
    <property type="match status" value="1"/>
</dbReference>
<evidence type="ECO:0000256" key="1">
    <source>
        <dbReference type="ARBA" id="ARBA00022603"/>
    </source>
</evidence>
<keyword evidence="2 4" id="KW-0808">Transferase</keyword>
<dbReference type="EC" id="2.1.1.-" evidence="4"/>
<protein>
    <submittedName>
        <fullName evidence="4">O-methyltransferase</fullName>
        <ecNumber evidence="4">2.1.1.-</ecNumber>
    </submittedName>
</protein>
<dbReference type="RefSeq" id="WP_283870287.1">
    <property type="nucleotide sequence ID" value="NZ_CP126101.1"/>
</dbReference>
<dbReference type="InterPro" id="IPR050362">
    <property type="entry name" value="Cation-dep_OMT"/>
</dbReference>
<keyword evidence="3" id="KW-0949">S-adenosyl-L-methionine</keyword>
<dbReference type="PROSITE" id="PS51682">
    <property type="entry name" value="SAM_OMT_I"/>
    <property type="match status" value="1"/>
</dbReference>
<gene>
    <name evidence="4" type="ORF">QNH24_00665</name>
</gene>
<sequence>MTNSTVWNHVDEYFLEKLIPVDRKLEAVLQANKVAGIPEIDVSPTQGMLLYLLAKIKGAKNILEIGTLGGYSSLWLARSLPKEGKVYTLEINPEYASLAKQNIKDSGYENKVEIIVGNALDTLPTLKNAAPAFDFIFIDADKPNNPDYLKWAIQLANPGAVIVADNVVRNGEVIDENSEDERVQGVRQFMDLLKEETQIESTAIQTVGTKGYDGFVLAIVK</sequence>
<dbReference type="CDD" id="cd02440">
    <property type="entry name" value="AdoMet_MTases"/>
    <property type="match status" value="1"/>
</dbReference>
<evidence type="ECO:0000313" key="5">
    <source>
        <dbReference type="Proteomes" id="UP001178322"/>
    </source>
</evidence>
<dbReference type="SUPFAM" id="SSF53335">
    <property type="entry name" value="S-adenosyl-L-methionine-dependent methyltransferases"/>
    <property type="match status" value="1"/>
</dbReference>
<reference evidence="4" key="1">
    <citation type="submission" date="2023-05" db="EMBL/GenBank/DDBJ databases">
        <title>Comparative genomics of Bacillaceae isolates and their secondary metabolite potential.</title>
        <authorList>
            <person name="Song L."/>
            <person name="Nielsen L.J."/>
            <person name="Mohite O."/>
            <person name="Xu X."/>
            <person name="Weber T."/>
            <person name="Kovacs A.T."/>
        </authorList>
    </citation>
    <scope>NUCLEOTIDE SEQUENCE</scope>
    <source>
        <strain evidence="4">LY1</strain>
    </source>
</reference>
<keyword evidence="1 4" id="KW-0489">Methyltransferase</keyword>
<dbReference type="GO" id="GO:0032259">
    <property type="term" value="P:methylation"/>
    <property type="evidence" value="ECO:0007669"/>
    <property type="project" value="UniProtKB-KW"/>
</dbReference>
<evidence type="ECO:0000256" key="3">
    <source>
        <dbReference type="ARBA" id="ARBA00022691"/>
    </source>
</evidence>
<accession>A0AAX3WVI5</accession>
<dbReference type="Proteomes" id="UP001178322">
    <property type="component" value="Chromosome"/>
</dbReference>
<dbReference type="AlphaFoldDB" id="A0AAX3WVI5"/>
<dbReference type="InterPro" id="IPR029063">
    <property type="entry name" value="SAM-dependent_MTases_sf"/>
</dbReference>
<proteinExistence type="predicted"/>